<name>A0A8T0ED98_ARGBR</name>
<dbReference type="EMBL" id="JABXBU010002228">
    <property type="protein sequence ID" value="KAF8770996.1"/>
    <property type="molecule type" value="Genomic_DNA"/>
</dbReference>
<sequence>MDLEILYVNGHPCPHWVVPIPGDGSCLFHSLSFSMYKKIESLYEIRLTIVEYVVVHWNKLQLYACDERGDPYINADLYRTTMVKTTTYGSASELIAATALYPYAFEVYDNDLLRGSFDGDSGNPVKRLRFSGSFLGGHNEVLLQEIPPNDENSNKNYENLAKKGGRPKTSALSRSQQIKEAAARYRQNNSEKQDNIHHIIDQLESQVDNVAEENDGLLTQVTSEKEADYEQYTIYPLHERRRNTLISELYEMLKVNAAPIDSRDKDLDAKCFPDLYVEGKYGQFYVRQSAEASFISSVTMNRPDVWRQSKMIVFNEVVQRICAEADKTAAAKSLNNIPVLESSKKRNPRTKPVTDLDDFDKSVVSQTVEKFYVRSENPTVEK</sequence>
<feature type="coiled-coil region" evidence="1">
    <location>
        <begin position="175"/>
        <end position="220"/>
    </location>
</feature>
<dbReference type="Gene3D" id="3.90.70.80">
    <property type="match status" value="1"/>
</dbReference>
<dbReference type="PROSITE" id="PS50802">
    <property type="entry name" value="OTU"/>
    <property type="match status" value="1"/>
</dbReference>
<evidence type="ECO:0000256" key="1">
    <source>
        <dbReference type="SAM" id="Coils"/>
    </source>
</evidence>
<comment type="caution">
    <text evidence="3">The sequence shown here is derived from an EMBL/GenBank/DDBJ whole genome shotgun (WGS) entry which is preliminary data.</text>
</comment>
<dbReference type="SUPFAM" id="SSF54001">
    <property type="entry name" value="Cysteine proteinases"/>
    <property type="match status" value="1"/>
</dbReference>
<keyword evidence="1" id="KW-0175">Coiled coil</keyword>
<dbReference type="CDD" id="cd22757">
    <property type="entry name" value="OTU_P87_VP80-like"/>
    <property type="match status" value="1"/>
</dbReference>
<reference evidence="3" key="2">
    <citation type="submission" date="2020-06" db="EMBL/GenBank/DDBJ databases">
        <authorList>
            <person name="Sheffer M."/>
        </authorList>
    </citation>
    <scope>NUCLEOTIDE SEQUENCE</scope>
</reference>
<dbReference type="AlphaFoldDB" id="A0A8T0ED98"/>
<evidence type="ECO:0000313" key="4">
    <source>
        <dbReference type="Proteomes" id="UP000807504"/>
    </source>
</evidence>
<protein>
    <recommendedName>
        <fullName evidence="2">OTU domain-containing protein</fullName>
    </recommendedName>
</protein>
<dbReference type="Proteomes" id="UP000807504">
    <property type="component" value="Unassembled WGS sequence"/>
</dbReference>
<evidence type="ECO:0000313" key="3">
    <source>
        <dbReference type="EMBL" id="KAF8770996.1"/>
    </source>
</evidence>
<gene>
    <name evidence="3" type="ORF">HNY73_018460</name>
</gene>
<evidence type="ECO:0000259" key="2">
    <source>
        <dbReference type="PROSITE" id="PS50802"/>
    </source>
</evidence>
<dbReference type="InterPro" id="IPR038765">
    <property type="entry name" value="Papain-like_cys_pep_sf"/>
</dbReference>
<reference evidence="3" key="1">
    <citation type="journal article" date="2020" name="bioRxiv">
        <title>Chromosome-level reference genome of the European wasp spider Argiope bruennichi: a resource for studies on range expansion and evolutionary adaptation.</title>
        <authorList>
            <person name="Sheffer M.M."/>
            <person name="Hoppe A."/>
            <person name="Krehenwinkel H."/>
            <person name="Uhl G."/>
            <person name="Kuss A.W."/>
            <person name="Jensen L."/>
            <person name="Jensen C."/>
            <person name="Gillespie R.G."/>
            <person name="Hoff K.J."/>
            <person name="Prost S."/>
        </authorList>
    </citation>
    <scope>NUCLEOTIDE SEQUENCE</scope>
</reference>
<feature type="domain" description="OTU" evidence="2">
    <location>
        <begin position="15"/>
        <end position="145"/>
    </location>
</feature>
<keyword evidence="4" id="KW-1185">Reference proteome</keyword>
<accession>A0A8T0ED98</accession>
<dbReference type="InterPro" id="IPR003323">
    <property type="entry name" value="OTU_dom"/>
</dbReference>
<proteinExistence type="predicted"/>
<organism evidence="3 4">
    <name type="scientific">Argiope bruennichi</name>
    <name type="common">Wasp spider</name>
    <name type="synonym">Aranea bruennichi</name>
    <dbReference type="NCBI Taxonomy" id="94029"/>
    <lineage>
        <taxon>Eukaryota</taxon>
        <taxon>Metazoa</taxon>
        <taxon>Ecdysozoa</taxon>
        <taxon>Arthropoda</taxon>
        <taxon>Chelicerata</taxon>
        <taxon>Arachnida</taxon>
        <taxon>Araneae</taxon>
        <taxon>Araneomorphae</taxon>
        <taxon>Entelegynae</taxon>
        <taxon>Araneoidea</taxon>
        <taxon>Araneidae</taxon>
        <taxon>Argiope</taxon>
    </lineage>
</organism>